<dbReference type="RefSeq" id="WP_304514602.1">
    <property type="nucleotide sequence ID" value="NZ_JAOSIR010000003.1"/>
</dbReference>
<keyword evidence="3" id="KW-1185">Reference proteome</keyword>
<protein>
    <recommendedName>
        <fullName evidence="4">Integral membrane protein</fullName>
    </recommendedName>
</protein>
<gene>
    <name evidence="2" type="ORF">OC683_00430</name>
</gene>
<dbReference type="Proteomes" id="UP001170674">
    <property type="component" value="Unassembled WGS sequence"/>
</dbReference>
<proteinExistence type="predicted"/>
<feature type="transmembrane region" description="Helical" evidence="1">
    <location>
        <begin position="148"/>
        <end position="169"/>
    </location>
</feature>
<name>A0ABT9D374_9MOLU</name>
<evidence type="ECO:0008006" key="4">
    <source>
        <dbReference type="Google" id="ProtNLM"/>
    </source>
</evidence>
<feature type="transmembrane region" description="Helical" evidence="1">
    <location>
        <begin position="57"/>
        <end position="85"/>
    </location>
</feature>
<organism evidence="2 3">
    <name type="scientific">Candidatus Phytoplasma crotalariae</name>
    <dbReference type="NCBI Taxonomy" id="2982627"/>
    <lineage>
        <taxon>Bacteria</taxon>
        <taxon>Bacillati</taxon>
        <taxon>Mycoplasmatota</taxon>
        <taxon>Mollicutes</taxon>
        <taxon>Acholeplasmatales</taxon>
        <taxon>Acholeplasmataceae</taxon>
        <taxon>Candidatus Phytoplasma</taxon>
        <taxon>16SrII (Peanut WB group)</taxon>
    </lineage>
</organism>
<sequence length="229" mass="27230">MLNKNKNGCVKNTRNIIKQLILGANLIAISLVLFRLNKYSFLSKINKIPIVNSNLWLFWHLPLFFLGFFLNINYVILFCFVYIFIECSFYSMPGYLATYEYLKSNYNCFISNRFFFVTSNIIFGSVIPNLFLLLSCMLNHRYVNKKRIFIFGFLSIVLQSSSRILNGYLNYLDIIKINFYRYNYVYSDRFVNILFCGFNIIPIIINNVINCLLFLILYKKIQNIYQELM</sequence>
<evidence type="ECO:0000313" key="3">
    <source>
        <dbReference type="Proteomes" id="UP001170674"/>
    </source>
</evidence>
<feature type="transmembrane region" description="Helical" evidence="1">
    <location>
        <begin position="16"/>
        <end position="36"/>
    </location>
</feature>
<feature type="transmembrane region" description="Helical" evidence="1">
    <location>
        <begin position="114"/>
        <end position="136"/>
    </location>
</feature>
<accession>A0ABT9D374</accession>
<evidence type="ECO:0000313" key="2">
    <source>
        <dbReference type="EMBL" id="MDO8059086.1"/>
    </source>
</evidence>
<comment type="caution">
    <text evidence="2">The sequence shown here is derived from an EMBL/GenBank/DDBJ whole genome shotgun (WGS) entry which is preliminary data.</text>
</comment>
<evidence type="ECO:0000256" key="1">
    <source>
        <dbReference type="SAM" id="Phobius"/>
    </source>
</evidence>
<feature type="transmembrane region" description="Helical" evidence="1">
    <location>
        <begin position="189"/>
        <end position="218"/>
    </location>
</feature>
<dbReference type="EMBL" id="JAOSIR010000003">
    <property type="protein sequence ID" value="MDO8059086.1"/>
    <property type="molecule type" value="Genomic_DNA"/>
</dbReference>
<reference evidence="2 3" key="1">
    <citation type="journal article" date="2023" name="Int. J. Syst. Evol. Microbiol.">
        <title>The observation of taxonomic boundaries for the 16SrII and 16SrXXV phytoplasmas using genome-based delimitation.</title>
        <authorList>
            <person name="Rodrigues Jardim B."/>
            <person name="Tran-Nguyen L.T.T."/>
            <person name="Gambley C."/>
            <person name="Al-Sadi A.M."/>
            <person name="Al-Subhi A.M."/>
            <person name="Foissac X."/>
            <person name="Salar P."/>
            <person name="Cai H."/>
            <person name="Yang J.Y."/>
            <person name="Davis R."/>
            <person name="Jones L."/>
            <person name="Rodoni B."/>
            <person name="Constable F.E."/>
        </authorList>
    </citation>
    <scope>NUCLEOTIDE SEQUENCE [LARGE SCALE GENOMIC DNA]</scope>
    <source>
        <strain evidence="2">BAWM-OMN-P53</strain>
    </source>
</reference>
<keyword evidence="1" id="KW-1133">Transmembrane helix</keyword>
<keyword evidence="1" id="KW-0812">Transmembrane</keyword>
<keyword evidence="1" id="KW-0472">Membrane</keyword>